<gene>
    <name evidence="1" type="ORF">IAC76_04235</name>
</gene>
<evidence type="ECO:0000313" key="2">
    <source>
        <dbReference type="Proteomes" id="UP000823632"/>
    </source>
</evidence>
<sequence length="80" mass="8755">MRVSSVLGLNGAIHAPKTNSEHVLSEFAYLPKRNHKHEFITPNNFKKLLVGLGAIAVAVTLSRIKAPISKQPLDLLNILC</sequence>
<protein>
    <submittedName>
        <fullName evidence="1">Uncharacterized protein</fullName>
    </submittedName>
</protein>
<name>A0A9D9DSN1_9BACT</name>
<dbReference type="AlphaFoldDB" id="A0A9D9DSN1"/>
<evidence type="ECO:0000313" key="1">
    <source>
        <dbReference type="EMBL" id="MBO8430574.1"/>
    </source>
</evidence>
<organism evidence="1 2">
    <name type="scientific">Candidatus Scatousia excrementipullorum</name>
    <dbReference type="NCBI Taxonomy" id="2840936"/>
    <lineage>
        <taxon>Bacteria</taxon>
        <taxon>Candidatus Scatousia</taxon>
    </lineage>
</organism>
<dbReference type="Proteomes" id="UP000823632">
    <property type="component" value="Unassembled WGS sequence"/>
</dbReference>
<proteinExistence type="predicted"/>
<reference evidence="1" key="1">
    <citation type="submission" date="2020-10" db="EMBL/GenBank/DDBJ databases">
        <authorList>
            <person name="Gilroy R."/>
        </authorList>
    </citation>
    <scope>NUCLEOTIDE SEQUENCE</scope>
    <source>
        <strain evidence="1">10192</strain>
    </source>
</reference>
<reference evidence="1" key="2">
    <citation type="journal article" date="2021" name="PeerJ">
        <title>Extensive microbial diversity within the chicken gut microbiome revealed by metagenomics and culture.</title>
        <authorList>
            <person name="Gilroy R."/>
            <person name="Ravi A."/>
            <person name="Getino M."/>
            <person name="Pursley I."/>
            <person name="Horton D.L."/>
            <person name="Alikhan N.F."/>
            <person name="Baker D."/>
            <person name="Gharbi K."/>
            <person name="Hall N."/>
            <person name="Watson M."/>
            <person name="Adriaenssens E.M."/>
            <person name="Foster-Nyarko E."/>
            <person name="Jarju S."/>
            <person name="Secka A."/>
            <person name="Antonio M."/>
            <person name="Oren A."/>
            <person name="Chaudhuri R.R."/>
            <person name="La Ragione R."/>
            <person name="Hildebrand F."/>
            <person name="Pallen M.J."/>
        </authorList>
    </citation>
    <scope>NUCLEOTIDE SEQUENCE</scope>
    <source>
        <strain evidence="1">10192</strain>
    </source>
</reference>
<dbReference type="EMBL" id="JADIND010000091">
    <property type="protein sequence ID" value="MBO8430574.1"/>
    <property type="molecule type" value="Genomic_DNA"/>
</dbReference>
<accession>A0A9D9DSN1</accession>
<comment type="caution">
    <text evidence="1">The sequence shown here is derived from an EMBL/GenBank/DDBJ whole genome shotgun (WGS) entry which is preliminary data.</text>
</comment>